<gene>
    <name evidence="2" type="ORF">B1757_13940</name>
</gene>
<keyword evidence="3" id="KW-1185">Reference proteome</keyword>
<dbReference type="AlphaFoldDB" id="A0A2I1DIJ9"/>
<evidence type="ECO:0000256" key="1">
    <source>
        <dbReference type="SAM" id="SignalP"/>
    </source>
</evidence>
<dbReference type="Proteomes" id="UP000234329">
    <property type="component" value="Unassembled WGS sequence"/>
</dbReference>
<evidence type="ECO:0008006" key="4">
    <source>
        <dbReference type="Google" id="ProtNLM"/>
    </source>
</evidence>
<protein>
    <recommendedName>
        <fullName evidence="4">DUF2946 domain-containing protein</fullName>
    </recommendedName>
</protein>
<name>A0A2I1DIJ9_9PROT</name>
<dbReference type="EMBL" id="MXAV01000053">
    <property type="protein sequence ID" value="PKY09696.1"/>
    <property type="molecule type" value="Genomic_DNA"/>
</dbReference>
<dbReference type="InParanoid" id="A0A2I1DIJ9"/>
<feature type="chain" id="PRO_5014168231" description="DUF2946 domain-containing protein" evidence="1">
    <location>
        <begin position="27"/>
        <end position="140"/>
    </location>
</feature>
<sequence length="140" mass="15709">MLKLRRYFRSLAILSLFLIGTWMSNAAVAMPQGISCVEMHGMSMMGMSMANMPYCRDNPGMDMRMMNPHSEAMSSQCMAICAETHAPGGLRFSGISVQTPMWIGSVTWTRSQFVAKDRPSFFLPESSYHPPPLLHIRLTL</sequence>
<reference evidence="2 3" key="1">
    <citation type="submission" date="2017-03" db="EMBL/GenBank/DDBJ databases">
        <title>Draft genime sequence of the acidophilic sulfur-oxidizing bacterium Acidithiobacillus sp. SH, isolated from seawater.</title>
        <authorList>
            <person name="Sharmin S."/>
            <person name="Tokuhisa M."/>
            <person name="Kanao T."/>
            <person name="Kamimura K."/>
        </authorList>
    </citation>
    <scope>NUCLEOTIDE SEQUENCE [LARGE SCALE GENOMIC DNA]</scope>
    <source>
        <strain evidence="2 3">SH</strain>
    </source>
</reference>
<proteinExistence type="predicted"/>
<organism evidence="2 3">
    <name type="scientific">Acidithiobacillus marinus</name>
    <dbReference type="NCBI Taxonomy" id="187490"/>
    <lineage>
        <taxon>Bacteria</taxon>
        <taxon>Pseudomonadati</taxon>
        <taxon>Pseudomonadota</taxon>
        <taxon>Acidithiobacillia</taxon>
        <taxon>Acidithiobacillales</taxon>
        <taxon>Acidithiobacillaceae</taxon>
        <taxon>Acidithiobacillus</taxon>
    </lineage>
</organism>
<feature type="signal peptide" evidence="1">
    <location>
        <begin position="1"/>
        <end position="26"/>
    </location>
</feature>
<evidence type="ECO:0000313" key="3">
    <source>
        <dbReference type="Proteomes" id="UP000234329"/>
    </source>
</evidence>
<accession>A0A2I1DIJ9</accession>
<evidence type="ECO:0000313" key="2">
    <source>
        <dbReference type="EMBL" id="PKY09696.1"/>
    </source>
</evidence>
<comment type="caution">
    <text evidence="2">The sequence shown here is derived from an EMBL/GenBank/DDBJ whole genome shotgun (WGS) entry which is preliminary data.</text>
</comment>
<keyword evidence="1" id="KW-0732">Signal</keyword>